<feature type="non-terminal residue" evidence="9">
    <location>
        <position position="433"/>
    </location>
</feature>
<dbReference type="GO" id="GO:0016020">
    <property type="term" value="C:membrane"/>
    <property type="evidence" value="ECO:0007669"/>
    <property type="project" value="UniProtKB-SubCell"/>
</dbReference>
<dbReference type="Gene3D" id="3.40.1110.10">
    <property type="entry name" value="Calcium-transporting ATPase, cytoplasmic domain N"/>
    <property type="match status" value="1"/>
</dbReference>
<feature type="non-terminal residue" evidence="9">
    <location>
        <position position="1"/>
    </location>
</feature>
<evidence type="ECO:0000256" key="7">
    <source>
        <dbReference type="ARBA" id="ARBA00022967"/>
    </source>
</evidence>
<evidence type="ECO:0000256" key="3">
    <source>
        <dbReference type="ARBA" id="ARBA00022723"/>
    </source>
</evidence>
<dbReference type="InterPro" id="IPR023214">
    <property type="entry name" value="HAD_sf"/>
</dbReference>
<dbReference type="GO" id="GO:0005524">
    <property type="term" value="F:ATP binding"/>
    <property type="evidence" value="ECO:0007669"/>
    <property type="project" value="UniProtKB-KW"/>
</dbReference>
<dbReference type="Gene3D" id="3.40.50.1000">
    <property type="entry name" value="HAD superfamily/HAD-like"/>
    <property type="match status" value="1"/>
</dbReference>
<protein>
    <submittedName>
        <fullName evidence="9">Putative cation-transporting ATPase 13A2</fullName>
    </submittedName>
</protein>
<evidence type="ECO:0000256" key="2">
    <source>
        <dbReference type="ARBA" id="ARBA00022553"/>
    </source>
</evidence>
<evidence type="ECO:0000313" key="10">
    <source>
        <dbReference type="Proteomes" id="UP000324800"/>
    </source>
</evidence>
<dbReference type="EMBL" id="SNRW01030929">
    <property type="protein sequence ID" value="KAA6357737.1"/>
    <property type="molecule type" value="Genomic_DNA"/>
</dbReference>
<comment type="caution">
    <text evidence="9">The sequence shown here is derived from an EMBL/GenBank/DDBJ whole genome shotgun (WGS) entry which is preliminary data.</text>
</comment>
<evidence type="ECO:0000256" key="5">
    <source>
        <dbReference type="ARBA" id="ARBA00022840"/>
    </source>
</evidence>
<keyword evidence="3" id="KW-0479">Metal-binding</keyword>
<keyword evidence="2" id="KW-0597">Phosphoprotein</keyword>
<keyword evidence="5" id="KW-0067">ATP-binding</keyword>
<dbReference type="AlphaFoldDB" id="A0A5J4THN1"/>
<dbReference type="Pfam" id="PF13246">
    <property type="entry name" value="Cation_ATPase"/>
    <property type="match status" value="1"/>
</dbReference>
<dbReference type="InterPro" id="IPR036412">
    <property type="entry name" value="HAD-like_sf"/>
</dbReference>
<dbReference type="SUPFAM" id="SSF56784">
    <property type="entry name" value="HAD-like"/>
    <property type="match status" value="1"/>
</dbReference>
<feature type="region of interest" description="Disordered" evidence="8">
    <location>
        <begin position="228"/>
        <end position="248"/>
    </location>
</feature>
<dbReference type="SUPFAM" id="SSF81660">
    <property type="entry name" value="Metal cation-transporting ATPase, ATP-binding domain N"/>
    <property type="match status" value="1"/>
</dbReference>
<evidence type="ECO:0000256" key="6">
    <source>
        <dbReference type="ARBA" id="ARBA00022842"/>
    </source>
</evidence>
<sequence length="433" mass="49570">EVEDLESDKIEKEGKSSQNILNFGQINTNFNSNQATVTSSYSSSLSNSTSQQEITADKYKLSLEIYTKGSPEVIRKLCKKETLPDDFDQQLQTYTQQGLRIIALANKEIKEDLLGIQIDENNKENNNNKSSTSDLINSIEYEQLRKLPRDQCESNLTFLGFLVLENRLRPTTKPAIKRLQDAGIRCVMVTGDNVLTAVNIARQCNIIPTKKYVKQIKDEEEVKKKYVRKDKDNKNMKNKDKNDQKNKNINKLKVRNPIFIHIKLNIQPPSVFLCVTSDDGSNVEWKSNDYPDWKLNPDTLCPVYQPQEKKLIRGINDEDQQSKLHRSESFHQLGSLIDKKNKEEENLNEIGMKKSISLPIINISKSSSKLDIKKENSIKAEQEKDIKVDELQENQKDSPNSFQVSPPITGKEPNSKSYPNSKSDSDNEKEQEQ</sequence>
<dbReference type="InterPro" id="IPR023299">
    <property type="entry name" value="ATPase_P-typ_cyto_dom_N"/>
</dbReference>
<dbReference type="Proteomes" id="UP000324800">
    <property type="component" value="Unassembled WGS sequence"/>
</dbReference>
<keyword evidence="7" id="KW-1278">Translocase</keyword>
<evidence type="ECO:0000313" key="9">
    <source>
        <dbReference type="EMBL" id="KAA6357737.1"/>
    </source>
</evidence>
<evidence type="ECO:0000256" key="8">
    <source>
        <dbReference type="SAM" id="MobiDB-lite"/>
    </source>
</evidence>
<keyword evidence="4" id="KW-0547">Nucleotide-binding</keyword>
<proteinExistence type="predicted"/>
<comment type="subcellular location">
    <subcellularLocation>
        <location evidence="1">Membrane</location>
        <topology evidence="1">Multi-pass membrane protein</topology>
    </subcellularLocation>
</comment>
<accession>A0A5J4THN1</accession>
<feature type="region of interest" description="Disordered" evidence="8">
    <location>
        <begin position="376"/>
        <end position="433"/>
    </location>
</feature>
<feature type="compositionally biased region" description="Polar residues" evidence="8">
    <location>
        <begin position="397"/>
        <end position="406"/>
    </location>
</feature>
<evidence type="ECO:0000256" key="4">
    <source>
        <dbReference type="ARBA" id="ARBA00022741"/>
    </source>
</evidence>
<dbReference type="PANTHER" id="PTHR45630:SF8">
    <property type="entry name" value="CATION-TRANSPORTING ATPASE"/>
    <property type="match status" value="1"/>
</dbReference>
<reference evidence="9 10" key="1">
    <citation type="submission" date="2019-03" db="EMBL/GenBank/DDBJ databases">
        <title>Single cell metagenomics reveals metabolic interactions within the superorganism composed of flagellate Streblomastix strix and complex community of Bacteroidetes bacteria on its surface.</title>
        <authorList>
            <person name="Treitli S.C."/>
            <person name="Kolisko M."/>
            <person name="Husnik F."/>
            <person name="Keeling P."/>
            <person name="Hampl V."/>
        </authorList>
    </citation>
    <scope>NUCLEOTIDE SEQUENCE [LARGE SCALE GENOMIC DNA]</scope>
    <source>
        <strain evidence="9">ST1C</strain>
    </source>
</reference>
<dbReference type="GO" id="GO:0140358">
    <property type="term" value="F:P-type transmembrane transporter activity"/>
    <property type="evidence" value="ECO:0007669"/>
    <property type="project" value="InterPro"/>
</dbReference>
<evidence type="ECO:0000256" key="1">
    <source>
        <dbReference type="ARBA" id="ARBA00004141"/>
    </source>
</evidence>
<organism evidence="9 10">
    <name type="scientific">Streblomastix strix</name>
    <dbReference type="NCBI Taxonomy" id="222440"/>
    <lineage>
        <taxon>Eukaryota</taxon>
        <taxon>Metamonada</taxon>
        <taxon>Preaxostyla</taxon>
        <taxon>Oxymonadida</taxon>
        <taxon>Streblomastigidae</taxon>
        <taxon>Streblomastix</taxon>
    </lineage>
</organism>
<name>A0A5J4THN1_9EUKA</name>
<dbReference type="OrthoDB" id="48943at2759"/>
<keyword evidence="6" id="KW-0460">Magnesium</keyword>
<feature type="compositionally biased region" description="Basic and acidic residues" evidence="8">
    <location>
        <begin position="376"/>
        <end position="396"/>
    </location>
</feature>
<feature type="compositionally biased region" description="Basic and acidic residues" evidence="8">
    <location>
        <begin position="228"/>
        <end position="246"/>
    </location>
</feature>
<feature type="compositionally biased region" description="Basic and acidic residues" evidence="8">
    <location>
        <begin position="423"/>
        <end position="433"/>
    </location>
</feature>
<dbReference type="GO" id="GO:0046872">
    <property type="term" value="F:metal ion binding"/>
    <property type="evidence" value="ECO:0007669"/>
    <property type="project" value="UniProtKB-KW"/>
</dbReference>
<dbReference type="GO" id="GO:0019829">
    <property type="term" value="F:ATPase-coupled monoatomic cation transmembrane transporter activity"/>
    <property type="evidence" value="ECO:0007669"/>
    <property type="project" value="TreeGrafter"/>
</dbReference>
<gene>
    <name evidence="9" type="ORF">EZS28_046736</name>
</gene>
<dbReference type="PANTHER" id="PTHR45630">
    <property type="entry name" value="CATION-TRANSPORTING ATPASE-RELATED"/>
    <property type="match status" value="1"/>
</dbReference>
<dbReference type="InterPro" id="IPR006544">
    <property type="entry name" value="P-type_TPase_V"/>
</dbReference>